<dbReference type="Pfam" id="PF00196">
    <property type="entry name" value="GerE"/>
    <property type="match status" value="1"/>
</dbReference>
<evidence type="ECO:0000256" key="3">
    <source>
        <dbReference type="ARBA" id="ARBA00023163"/>
    </source>
</evidence>
<accession>A0AAC8TEI2</accession>
<evidence type="ECO:0000256" key="2">
    <source>
        <dbReference type="ARBA" id="ARBA00023125"/>
    </source>
</evidence>
<reference evidence="6 8" key="2">
    <citation type="submission" date="2018-08" db="EMBL/GenBank/DDBJ databases">
        <title>Genomic Encyclopedia of Archaeal and Bacterial Type Strains, Phase II (KMG-II): from individual species to whole genera.</title>
        <authorList>
            <person name="Goeker M."/>
        </authorList>
    </citation>
    <scope>NUCLEOTIDE SEQUENCE [LARGE SCALE GENOMIC DNA]</scope>
    <source>
        <strain evidence="6 8">DSM 2261</strain>
    </source>
</reference>
<dbReference type="PANTHER" id="PTHR44688">
    <property type="entry name" value="DNA-BINDING TRANSCRIPTIONAL ACTIVATOR DEVR_DOSR"/>
    <property type="match status" value="1"/>
</dbReference>
<gene>
    <name evidence="5" type="ORF">AA314_04594</name>
    <name evidence="6" type="ORF">ATI61_113157</name>
</gene>
<evidence type="ECO:0000313" key="7">
    <source>
        <dbReference type="Proteomes" id="UP000035579"/>
    </source>
</evidence>
<dbReference type="EMBL" id="QUMU01000013">
    <property type="protein sequence ID" value="REG25093.1"/>
    <property type="molecule type" value="Genomic_DNA"/>
</dbReference>
<dbReference type="AlphaFoldDB" id="A0AAC8TEI2"/>
<evidence type="ECO:0000256" key="1">
    <source>
        <dbReference type="ARBA" id="ARBA00023015"/>
    </source>
</evidence>
<dbReference type="PROSITE" id="PS50043">
    <property type="entry name" value="HTH_LUXR_2"/>
    <property type="match status" value="1"/>
</dbReference>
<evidence type="ECO:0000313" key="5">
    <source>
        <dbReference type="EMBL" id="AKJ02968.1"/>
    </source>
</evidence>
<dbReference type="PANTHER" id="PTHR44688:SF16">
    <property type="entry name" value="DNA-BINDING TRANSCRIPTIONAL ACTIVATOR DEVR_DOSR"/>
    <property type="match status" value="1"/>
</dbReference>
<dbReference type="Gene3D" id="3.30.450.40">
    <property type="match status" value="1"/>
</dbReference>
<protein>
    <submittedName>
        <fullName evidence="6">Regulatory LuxR family protein</fullName>
    </submittedName>
    <submittedName>
        <fullName evidence="5">Transcriptional regulator, LuxR family protein</fullName>
    </submittedName>
</protein>
<dbReference type="SUPFAM" id="SSF55781">
    <property type="entry name" value="GAF domain-like"/>
    <property type="match status" value="1"/>
</dbReference>
<keyword evidence="1" id="KW-0805">Transcription regulation</keyword>
<evidence type="ECO:0000313" key="8">
    <source>
        <dbReference type="Proteomes" id="UP000256345"/>
    </source>
</evidence>
<dbReference type="PRINTS" id="PR00038">
    <property type="entry name" value="HTHLUXR"/>
</dbReference>
<dbReference type="Proteomes" id="UP000035579">
    <property type="component" value="Chromosome"/>
</dbReference>
<dbReference type="EMBL" id="CP011509">
    <property type="protein sequence ID" value="AKJ02968.1"/>
    <property type="molecule type" value="Genomic_DNA"/>
</dbReference>
<keyword evidence="8" id="KW-1185">Reference proteome</keyword>
<keyword evidence="2" id="KW-0238">DNA-binding</keyword>
<dbReference type="SUPFAM" id="SSF46894">
    <property type="entry name" value="C-terminal effector domain of the bipartite response regulators"/>
    <property type="match status" value="1"/>
</dbReference>
<dbReference type="InterPro" id="IPR000792">
    <property type="entry name" value="Tscrpt_reg_LuxR_C"/>
</dbReference>
<sequence length="358" mass="40914">MKGTLKLNSREQALIFDLMEVLTSSLELPSVLSGSHDVLARLVPADYAALCVSRPGRTSEYDWMVAQMPRAFFEHYHEMAAEDFVRGAVVRKPGVVLRDSEMVPRQYLERSAFYRHCRELRMPLEHVMAVMLDVGRDCHGGFMLYRDRPRPFSDRQQALLQRLTPVLTGTVRNCRMLQEVAGRAQYLEALFRYQGAESIVLAPPSTEVMRTDHATTLVEKWFPPLERTSQGLPEVLVEHLKRLVGAHGIQKLGVPDTWECTRQEQRLKVTFVPLPEQSGRKLWALLLQEVSNMPSTWRELLTKREAEVVERVLQGWDNQLVAEDLGCKKATVKQHMKKIFDKLGVGSRAALISRAARR</sequence>
<proteinExistence type="predicted"/>
<dbReference type="SMART" id="SM00421">
    <property type="entry name" value="HTH_LUXR"/>
    <property type="match status" value="1"/>
</dbReference>
<dbReference type="KEGG" id="age:AA314_04594"/>
<dbReference type="CDD" id="cd06170">
    <property type="entry name" value="LuxR_C_like"/>
    <property type="match status" value="1"/>
</dbReference>
<feature type="domain" description="HTH luxR-type" evidence="4">
    <location>
        <begin position="294"/>
        <end position="358"/>
    </location>
</feature>
<evidence type="ECO:0000313" key="6">
    <source>
        <dbReference type="EMBL" id="REG25093.1"/>
    </source>
</evidence>
<evidence type="ECO:0000259" key="4">
    <source>
        <dbReference type="PROSITE" id="PS50043"/>
    </source>
</evidence>
<organism evidence="5 7">
    <name type="scientific">Archangium gephyra</name>
    <dbReference type="NCBI Taxonomy" id="48"/>
    <lineage>
        <taxon>Bacteria</taxon>
        <taxon>Pseudomonadati</taxon>
        <taxon>Myxococcota</taxon>
        <taxon>Myxococcia</taxon>
        <taxon>Myxococcales</taxon>
        <taxon>Cystobacterineae</taxon>
        <taxon>Archangiaceae</taxon>
        <taxon>Archangium</taxon>
    </lineage>
</organism>
<dbReference type="RefSeq" id="WP_047857159.1">
    <property type="nucleotide sequence ID" value="NZ_CP011509.1"/>
</dbReference>
<reference evidence="5 7" key="1">
    <citation type="submission" date="2015-05" db="EMBL/GenBank/DDBJ databases">
        <title>Genome assembly of Archangium gephyra DSM 2261.</title>
        <authorList>
            <person name="Sharma G."/>
            <person name="Subramanian S."/>
        </authorList>
    </citation>
    <scope>NUCLEOTIDE SEQUENCE [LARGE SCALE GENOMIC DNA]</scope>
    <source>
        <strain evidence="5 7">DSM 2261</strain>
    </source>
</reference>
<dbReference type="GO" id="GO:0006355">
    <property type="term" value="P:regulation of DNA-templated transcription"/>
    <property type="evidence" value="ECO:0007669"/>
    <property type="project" value="InterPro"/>
</dbReference>
<keyword evidence="3" id="KW-0804">Transcription</keyword>
<dbReference type="InterPro" id="IPR016032">
    <property type="entry name" value="Sig_transdc_resp-reg_C-effctor"/>
</dbReference>
<dbReference type="InterPro" id="IPR036388">
    <property type="entry name" value="WH-like_DNA-bd_sf"/>
</dbReference>
<dbReference type="InterPro" id="IPR029016">
    <property type="entry name" value="GAF-like_dom_sf"/>
</dbReference>
<dbReference type="Gene3D" id="1.10.10.10">
    <property type="entry name" value="Winged helix-like DNA-binding domain superfamily/Winged helix DNA-binding domain"/>
    <property type="match status" value="1"/>
</dbReference>
<dbReference type="Proteomes" id="UP000256345">
    <property type="component" value="Unassembled WGS sequence"/>
</dbReference>
<name>A0AAC8TEI2_9BACT</name>
<dbReference type="GO" id="GO:0003677">
    <property type="term" value="F:DNA binding"/>
    <property type="evidence" value="ECO:0007669"/>
    <property type="project" value="UniProtKB-KW"/>
</dbReference>